<dbReference type="Gene3D" id="2.60.40.1120">
    <property type="entry name" value="Carboxypeptidase-like, regulatory domain"/>
    <property type="match status" value="1"/>
</dbReference>
<evidence type="ECO:0000256" key="1">
    <source>
        <dbReference type="ARBA" id="ARBA00004442"/>
    </source>
</evidence>
<dbReference type="SUPFAM" id="SSF103088">
    <property type="entry name" value="OmpA-like"/>
    <property type="match status" value="1"/>
</dbReference>
<evidence type="ECO:0000256" key="3">
    <source>
        <dbReference type="ARBA" id="ARBA00023237"/>
    </source>
</evidence>
<dbReference type="InterPro" id="IPR011659">
    <property type="entry name" value="WD40"/>
</dbReference>
<dbReference type="Pfam" id="PF07676">
    <property type="entry name" value="PD40"/>
    <property type="match status" value="2"/>
</dbReference>
<dbReference type="Proteomes" id="UP001354989">
    <property type="component" value="Chromosome"/>
</dbReference>
<dbReference type="Pfam" id="PF00691">
    <property type="entry name" value="OmpA"/>
    <property type="match status" value="1"/>
</dbReference>
<evidence type="ECO:0000313" key="6">
    <source>
        <dbReference type="EMBL" id="BDD00432.1"/>
    </source>
</evidence>
<organism evidence="6 7">
    <name type="scientific">Persicobacter psychrovividus</name>
    <dbReference type="NCBI Taxonomy" id="387638"/>
    <lineage>
        <taxon>Bacteria</taxon>
        <taxon>Pseudomonadati</taxon>
        <taxon>Bacteroidota</taxon>
        <taxon>Cytophagia</taxon>
        <taxon>Cytophagales</taxon>
        <taxon>Persicobacteraceae</taxon>
        <taxon>Persicobacter</taxon>
    </lineage>
</organism>
<feature type="domain" description="OmpA-like" evidence="5">
    <location>
        <begin position="582"/>
        <end position="677"/>
    </location>
</feature>
<protein>
    <recommendedName>
        <fullName evidence="5">OmpA-like domain-containing protein</fullName>
    </recommendedName>
</protein>
<keyword evidence="2" id="KW-0472">Membrane</keyword>
<reference evidence="6 7" key="1">
    <citation type="submission" date="2021-12" db="EMBL/GenBank/DDBJ databases">
        <title>Genome sequencing of bacteria with rrn-lacking chromosome and rrn-plasmid.</title>
        <authorList>
            <person name="Anda M."/>
            <person name="Iwasaki W."/>
        </authorList>
    </citation>
    <scope>NUCLEOTIDE SEQUENCE [LARGE SCALE GENOMIC DNA]</scope>
    <source>
        <strain evidence="6 7">NBRC 101262</strain>
    </source>
</reference>
<dbReference type="InterPro" id="IPR050330">
    <property type="entry name" value="Bact_OuterMem_StrucFunc"/>
</dbReference>
<feature type="signal peptide" evidence="4">
    <location>
        <begin position="1"/>
        <end position="19"/>
    </location>
</feature>
<dbReference type="PANTHER" id="PTHR30329">
    <property type="entry name" value="STATOR ELEMENT OF FLAGELLAR MOTOR COMPLEX"/>
    <property type="match status" value="1"/>
</dbReference>
<gene>
    <name evidence="6" type="ORF">PEPS_27120</name>
</gene>
<keyword evidence="7" id="KW-1185">Reference proteome</keyword>
<keyword evidence="4" id="KW-0732">Signal</keyword>
<dbReference type="Gene3D" id="3.30.1330.60">
    <property type="entry name" value="OmpA-like domain"/>
    <property type="match status" value="1"/>
</dbReference>
<name>A0ABN6LGH8_9BACT</name>
<evidence type="ECO:0000313" key="7">
    <source>
        <dbReference type="Proteomes" id="UP001354989"/>
    </source>
</evidence>
<sequence length="685" mass="75724">MRKFFTFLLFSLLAFSTNAQDVKWATKVLDFSSELSPFEYSAQQVIGKPNVLPQGGDNPAAWLPKSQDKMEEITVGFDDPIAIRQIAVAESYNPSALYQIYLIDSVGNSELLNTFTPKKIDLTGRLLNVFFDLTDYPVHGIRLVFNGAAVPGYYGIDAVGVSDSETPIKVEANLKEGVNPYLKSTKLDTTINSDFQERRPLIAPDGKTLYFSRLNHPDNIGGQNDTEDIWYSTYNEKTKSWDKAKNLGEGLNNEGDNFISSITPDGKGMVVVLGNEYKRGGKMKAGVSIASKTSEGWSKPEKLKITNAYIDGTDGDYFMGNNRKTLIMAINRFDAIGGKDMYVSFLQDDGKWTEPMNLGADLNTAANEYSPYLAADNETLYFSSKGFSGFGGADIYISRRLDDTWTNWTEPENLGADINTSEDDEFFTLPPSGQYAFYSTGKDGDNTNIHQIAMPVFYQPSPVVTVKGSILDKTTKEPVMAKISYNLLPEDTEVGFTNADPKTGEYEISLPTGAAYTYKVTADGYETRVDSIDVMKEKDFREFSRIITLTPLESGEESSTAIAASGEVAPPVNMELLSTLIYFDFNADNIKASFKDDLQSLASLLKDNSSLKIEVQGYSDITGPKAYNDRLAKRRATSVYNFLLKEGVDKAQLEVVSYGEDNPIKTNATKEGRAANRRVGFAKSE</sequence>
<evidence type="ECO:0000256" key="4">
    <source>
        <dbReference type="SAM" id="SignalP"/>
    </source>
</evidence>
<keyword evidence="3" id="KW-0998">Cell outer membrane</keyword>
<dbReference type="RefSeq" id="WP_332919411.1">
    <property type="nucleotide sequence ID" value="NZ_AP025292.1"/>
</dbReference>
<dbReference type="InterPro" id="IPR006665">
    <property type="entry name" value="OmpA-like"/>
</dbReference>
<comment type="subcellular location">
    <subcellularLocation>
        <location evidence="1">Cell outer membrane</location>
    </subcellularLocation>
</comment>
<dbReference type="InterPro" id="IPR006664">
    <property type="entry name" value="OMP_bac"/>
</dbReference>
<dbReference type="CDD" id="cd07185">
    <property type="entry name" value="OmpA_C-like"/>
    <property type="match status" value="1"/>
</dbReference>
<dbReference type="InterPro" id="IPR036737">
    <property type="entry name" value="OmpA-like_sf"/>
</dbReference>
<evidence type="ECO:0000259" key="5">
    <source>
        <dbReference type="Pfam" id="PF00691"/>
    </source>
</evidence>
<accession>A0ABN6LGH8</accession>
<proteinExistence type="predicted"/>
<dbReference type="PANTHER" id="PTHR30329:SF21">
    <property type="entry name" value="LIPOPROTEIN YIAD-RELATED"/>
    <property type="match status" value="1"/>
</dbReference>
<dbReference type="EMBL" id="AP025292">
    <property type="protein sequence ID" value="BDD00432.1"/>
    <property type="molecule type" value="Genomic_DNA"/>
</dbReference>
<dbReference type="CDD" id="cd15482">
    <property type="entry name" value="Sialidase_non-viral"/>
    <property type="match status" value="1"/>
</dbReference>
<evidence type="ECO:0000256" key="2">
    <source>
        <dbReference type="ARBA" id="ARBA00023136"/>
    </source>
</evidence>
<dbReference type="PRINTS" id="PR01021">
    <property type="entry name" value="OMPADOMAIN"/>
</dbReference>
<feature type="chain" id="PRO_5046335522" description="OmpA-like domain-containing protein" evidence="4">
    <location>
        <begin position="20"/>
        <end position="685"/>
    </location>
</feature>
<dbReference type="SUPFAM" id="SSF82171">
    <property type="entry name" value="DPP6 N-terminal domain-like"/>
    <property type="match status" value="1"/>
</dbReference>